<keyword evidence="5 7" id="KW-1133">Transmembrane helix</keyword>
<dbReference type="RefSeq" id="XP_024340952.1">
    <property type="nucleotide sequence ID" value="XM_024482358.1"/>
</dbReference>
<keyword evidence="6 7" id="KW-0472">Membrane</keyword>
<dbReference type="Gene3D" id="1.10.3730.20">
    <property type="match status" value="1"/>
</dbReference>
<evidence type="ECO:0000256" key="7">
    <source>
        <dbReference type="SAM" id="Phobius"/>
    </source>
</evidence>
<dbReference type="InterPro" id="IPR037185">
    <property type="entry name" value="EmrE-like"/>
</dbReference>
<dbReference type="AlphaFoldDB" id="A0A1X6N6B2"/>
<evidence type="ECO:0000256" key="2">
    <source>
        <dbReference type="ARBA" id="ARBA00022448"/>
    </source>
</evidence>
<protein>
    <recommendedName>
        <fullName evidence="10">Sugar phosphate transporter domain-containing protein</fullName>
    </recommendedName>
</protein>
<evidence type="ECO:0000256" key="1">
    <source>
        <dbReference type="ARBA" id="ARBA00004127"/>
    </source>
</evidence>
<evidence type="ECO:0000256" key="6">
    <source>
        <dbReference type="ARBA" id="ARBA00023136"/>
    </source>
</evidence>
<dbReference type="GO" id="GO:0005462">
    <property type="term" value="F:UDP-N-acetylglucosamine transmembrane transporter activity"/>
    <property type="evidence" value="ECO:0007669"/>
    <property type="project" value="TreeGrafter"/>
</dbReference>
<feature type="transmembrane region" description="Helical" evidence="7">
    <location>
        <begin position="203"/>
        <end position="223"/>
    </location>
</feature>
<proteinExistence type="predicted"/>
<organism evidence="8 9">
    <name type="scientific">Postia placenta MAD-698-R-SB12</name>
    <dbReference type="NCBI Taxonomy" id="670580"/>
    <lineage>
        <taxon>Eukaryota</taxon>
        <taxon>Fungi</taxon>
        <taxon>Dikarya</taxon>
        <taxon>Basidiomycota</taxon>
        <taxon>Agaricomycotina</taxon>
        <taxon>Agaricomycetes</taxon>
        <taxon>Polyporales</taxon>
        <taxon>Adustoporiaceae</taxon>
        <taxon>Rhodonia</taxon>
    </lineage>
</organism>
<evidence type="ECO:0008006" key="10">
    <source>
        <dbReference type="Google" id="ProtNLM"/>
    </source>
</evidence>
<feature type="transmembrane region" description="Helical" evidence="7">
    <location>
        <begin position="152"/>
        <end position="171"/>
    </location>
</feature>
<dbReference type="PANTHER" id="PTHR10778:SF4">
    <property type="entry name" value="NUCLEOTIDE SUGAR TRANSPORTER SLC35B4"/>
    <property type="match status" value="1"/>
</dbReference>
<dbReference type="OrthoDB" id="999962at2759"/>
<evidence type="ECO:0000256" key="3">
    <source>
        <dbReference type="ARBA" id="ARBA00022597"/>
    </source>
</evidence>
<dbReference type="GO" id="GO:0005789">
    <property type="term" value="C:endoplasmic reticulum membrane"/>
    <property type="evidence" value="ECO:0007669"/>
    <property type="project" value="TreeGrafter"/>
</dbReference>
<keyword evidence="4 7" id="KW-0812">Transmembrane</keyword>
<feature type="transmembrane region" description="Helical" evidence="7">
    <location>
        <begin position="117"/>
        <end position="140"/>
    </location>
</feature>
<dbReference type="GeneID" id="36327308"/>
<dbReference type="EMBL" id="KZ110594">
    <property type="protein sequence ID" value="OSX64158.1"/>
    <property type="molecule type" value="Genomic_DNA"/>
</dbReference>
<feature type="transmembrane region" description="Helical" evidence="7">
    <location>
        <begin position="60"/>
        <end position="78"/>
    </location>
</feature>
<accession>A0A1X6N6B2</accession>
<evidence type="ECO:0000256" key="5">
    <source>
        <dbReference type="ARBA" id="ARBA00022989"/>
    </source>
</evidence>
<reference evidence="8 9" key="1">
    <citation type="submission" date="2017-04" db="EMBL/GenBank/DDBJ databases">
        <title>Genome Sequence of the Model Brown-Rot Fungus Postia placenta SB12.</title>
        <authorList>
            <consortium name="DOE Joint Genome Institute"/>
            <person name="Gaskell J."/>
            <person name="Kersten P."/>
            <person name="Larrondo L.F."/>
            <person name="Canessa P."/>
            <person name="Martinez D."/>
            <person name="Hibbett D."/>
            <person name="Schmoll M."/>
            <person name="Kubicek C.P."/>
            <person name="Martinez A.T."/>
            <person name="Yadav J."/>
            <person name="Master E."/>
            <person name="Magnuson J.K."/>
            <person name="James T."/>
            <person name="Yaver D."/>
            <person name="Berka R."/>
            <person name="Labutti K."/>
            <person name="Lipzen A."/>
            <person name="Aerts A."/>
            <person name="Barry K."/>
            <person name="Henrissat B."/>
            <person name="Blanchette R."/>
            <person name="Grigoriev I."/>
            <person name="Cullen D."/>
        </authorList>
    </citation>
    <scope>NUCLEOTIDE SEQUENCE [LARGE SCALE GENOMIC DNA]</scope>
    <source>
        <strain evidence="8 9">MAD-698-R-SB12</strain>
    </source>
</reference>
<feature type="transmembrane region" description="Helical" evidence="7">
    <location>
        <begin position="85"/>
        <end position="105"/>
    </location>
</feature>
<keyword evidence="9" id="KW-1185">Reference proteome</keyword>
<feature type="transmembrane region" description="Helical" evidence="7">
    <location>
        <begin position="32"/>
        <end position="54"/>
    </location>
</feature>
<keyword evidence="3" id="KW-0762">Sugar transport</keyword>
<evidence type="ECO:0000313" key="8">
    <source>
        <dbReference type="EMBL" id="OSX64158.1"/>
    </source>
</evidence>
<keyword evidence="2" id="KW-0813">Transport</keyword>
<comment type="subcellular location">
    <subcellularLocation>
        <location evidence="1">Endomembrane system</location>
        <topology evidence="1">Multi-pass membrane protein</topology>
    </subcellularLocation>
</comment>
<dbReference type="GO" id="GO:0005464">
    <property type="term" value="F:UDP-xylose transmembrane transporter activity"/>
    <property type="evidence" value="ECO:0007669"/>
    <property type="project" value="TreeGrafter"/>
</dbReference>
<dbReference type="SUPFAM" id="SSF103481">
    <property type="entry name" value="Multidrug resistance efflux transporter EmrE"/>
    <property type="match status" value="1"/>
</dbReference>
<evidence type="ECO:0000256" key="4">
    <source>
        <dbReference type="ARBA" id="ARBA00022692"/>
    </source>
</evidence>
<name>A0A1X6N6B2_9APHY</name>
<sequence>MCFITLHSLPSFLQLESCTPRLRRRHIPIRRWIAQVLVLTFSSLLNNWAFAYHVPLPVQIVFRSAGLAVSMLFGFIFFKRRYSLYQIAAVAFVSLGVLLATFSRPSSSSSSDDPAEFGRYLLGVAMMTTSLILTGVLGMLQESTYSKFGPHWREGVFYTHLLSLPIFVFLIPDVKHGFVSLSSHTASVTSSAASPITHWATTYAPYIVLAANLVTQLICVSAVNQLTSRVTSVTTNLVLTARKAISLCLSVWWFGNGFNAQLGLGAGMVFAGSLLYTTDTREKRPTEERRWYNYGTVPANDEQKDFGGYNEAKGHGGVTNCIGQELIRRLKTREGGG</sequence>
<dbReference type="Proteomes" id="UP000194127">
    <property type="component" value="Unassembled WGS sequence"/>
</dbReference>
<dbReference type="Pfam" id="PF08449">
    <property type="entry name" value="UAA"/>
    <property type="match status" value="1"/>
</dbReference>
<dbReference type="PANTHER" id="PTHR10778">
    <property type="entry name" value="SOLUTE CARRIER FAMILY 35 MEMBER B"/>
    <property type="match status" value="1"/>
</dbReference>
<dbReference type="InterPro" id="IPR013657">
    <property type="entry name" value="SCL35B1-4/HUT1"/>
</dbReference>
<dbReference type="GO" id="GO:0000139">
    <property type="term" value="C:Golgi membrane"/>
    <property type="evidence" value="ECO:0007669"/>
    <property type="project" value="TreeGrafter"/>
</dbReference>
<gene>
    <name evidence="8" type="ORF">POSPLADRAFT_1069613</name>
</gene>
<evidence type="ECO:0000313" key="9">
    <source>
        <dbReference type="Proteomes" id="UP000194127"/>
    </source>
</evidence>